<feature type="compositionally biased region" description="Low complexity" evidence="5">
    <location>
        <begin position="99"/>
        <end position="121"/>
    </location>
</feature>
<evidence type="ECO:0000256" key="4">
    <source>
        <dbReference type="ARBA" id="ARBA00022807"/>
    </source>
</evidence>
<evidence type="ECO:0000313" key="8">
    <source>
        <dbReference type="Proteomes" id="UP000059188"/>
    </source>
</evidence>
<dbReference type="GO" id="GO:0080090">
    <property type="term" value="P:regulation of primary metabolic process"/>
    <property type="evidence" value="ECO:0007669"/>
    <property type="project" value="UniProtKB-ARBA"/>
</dbReference>
<feature type="compositionally biased region" description="Low complexity" evidence="5">
    <location>
        <begin position="61"/>
        <end position="70"/>
    </location>
</feature>
<evidence type="ECO:0000259" key="6">
    <source>
        <dbReference type="PROSITE" id="PS50600"/>
    </source>
</evidence>
<gene>
    <name evidence="7" type="ORF">RSOLAG1IB_00253</name>
</gene>
<feature type="compositionally biased region" description="Polar residues" evidence="5">
    <location>
        <begin position="71"/>
        <end position="98"/>
    </location>
</feature>
<dbReference type="GO" id="GO:0006508">
    <property type="term" value="P:proteolysis"/>
    <property type="evidence" value="ECO:0007669"/>
    <property type="project" value="UniProtKB-KW"/>
</dbReference>
<proteinExistence type="inferred from homology"/>
<evidence type="ECO:0000256" key="1">
    <source>
        <dbReference type="ARBA" id="ARBA00005234"/>
    </source>
</evidence>
<name>A0A0B7F693_THACB</name>
<dbReference type="OrthoDB" id="1939479at2759"/>
<sequence length="498" mass="56598">MSTWIGAAVRTVSGSFSAPAPPSHSPSSKRPKRKPRRITINGDTASLIHAAQIPLPPSPTDPSFTDPSLPFQNLQRHNGTLPSPSTRRTNGHNTSVTASPTLSRSYSVSSSRSPRRGGSTVITNGITKPYKRQHIRHRQYQEEVNQRLVQELFTLKRSTGQSAAEFKEFINYAEKIDKIDAAGGVFAVVSKHVSRRHSFTPRRISEVNQTDLAIKSSQDELNSDFLRRAIKRATDSLHGTRAPNNLPYYINELRDLCKQPEAPPLPKALSSEDLSEVTAALRKRGTVAKFAREQVSDSDLARLKPTQWLNDEVINFYGALILARSEEAQKGKGKALDIHYFNTFFFAKLEDMGYEKSRIGKWTKKIDIFKKDVVLVPVNLGNAHWTCAAINFQKKRIEYHDSMGRKRGKVYKILRDYLSKEHKDKKKKDFDFTGWEDYFDDDAPQQENAYDCGVFSCQFMEYLSRGAPFSFNQENMGYLRQRMILEIMRGKLWDQQSA</sequence>
<dbReference type="PANTHER" id="PTHR12606">
    <property type="entry name" value="SENTRIN/SUMO-SPECIFIC PROTEASE"/>
    <property type="match status" value="1"/>
</dbReference>
<feature type="domain" description="Ubiquitin-like protease family profile" evidence="6">
    <location>
        <begin position="293"/>
        <end position="463"/>
    </location>
</feature>
<evidence type="ECO:0000256" key="5">
    <source>
        <dbReference type="SAM" id="MobiDB-lite"/>
    </source>
</evidence>
<dbReference type="GO" id="GO:0016926">
    <property type="term" value="P:protein desumoylation"/>
    <property type="evidence" value="ECO:0007669"/>
    <property type="project" value="TreeGrafter"/>
</dbReference>
<dbReference type="Gene3D" id="3.40.395.10">
    <property type="entry name" value="Adenoviral Proteinase, Chain A"/>
    <property type="match status" value="1"/>
</dbReference>
<keyword evidence="2" id="KW-0645">Protease</keyword>
<comment type="similarity">
    <text evidence="1">Belongs to the peptidase C48 family.</text>
</comment>
<dbReference type="Proteomes" id="UP000059188">
    <property type="component" value="Unassembled WGS sequence"/>
</dbReference>
<feature type="compositionally biased region" description="Basic residues" evidence="5">
    <location>
        <begin position="27"/>
        <end position="37"/>
    </location>
</feature>
<reference evidence="7 8" key="1">
    <citation type="submission" date="2014-11" db="EMBL/GenBank/DDBJ databases">
        <authorList>
            <person name="Wibberg Daniel"/>
        </authorList>
    </citation>
    <scope>NUCLEOTIDE SEQUENCE [LARGE SCALE GENOMIC DNA]</scope>
    <source>
        <strain evidence="7">Rhizoctonia solani AG1-IB 7/3/14</strain>
    </source>
</reference>
<dbReference type="GO" id="GO:0060255">
    <property type="term" value="P:regulation of macromolecule metabolic process"/>
    <property type="evidence" value="ECO:0007669"/>
    <property type="project" value="UniProtKB-ARBA"/>
</dbReference>
<keyword evidence="4" id="KW-0788">Thiol protease</keyword>
<keyword evidence="8" id="KW-1185">Reference proteome</keyword>
<organism evidence="7 8">
    <name type="scientific">Thanatephorus cucumeris (strain AG1-IB / isolate 7/3/14)</name>
    <name type="common">Lettuce bottom rot fungus</name>
    <name type="synonym">Rhizoctonia solani</name>
    <dbReference type="NCBI Taxonomy" id="1108050"/>
    <lineage>
        <taxon>Eukaryota</taxon>
        <taxon>Fungi</taxon>
        <taxon>Dikarya</taxon>
        <taxon>Basidiomycota</taxon>
        <taxon>Agaricomycotina</taxon>
        <taxon>Agaricomycetes</taxon>
        <taxon>Cantharellales</taxon>
        <taxon>Ceratobasidiaceae</taxon>
        <taxon>Rhizoctonia</taxon>
        <taxon>Rhizoctonia solani AG-1</taxon>
    </lineage>
</organism>
<dbReference type="GO" id="GO:0005634">
    <property type="term" value="C:nucleus"/>
    <property type="evidence" value="ECO:0007669"/>
    <property type="project" value="TreeGrafter"/>
</dbReference>
<feature type="region of interest" description="Disordered" evidence="5">
    <location>
        <begin position="10"/>
        <end position="37"/>
    </location>
</feature>
<dbReference type="InterPro" id="IPR038765">
    <property type="entry name" value="Papain-like_cys_pep_sf"/>
</dbReference>
<dbReference type="SUPFAM" id="SSF54001">
    <property type="entry name" value="Cysteine proteinases"/>
    <property type="match status" value="1"/>
</dbReference>
<dbReference type="FunFam" id="3.40.395.10:FF:000001">
    <property type="entry name" value="Sentrin-specific protease 1"/>
    <property type="match status" value="1"/>
</dbReference>
<dbReference type="Pfam" id="PF02902">
    <property type="entry name" value="Peptidase_C48"/>
    <property type="match status" value="1"/>
</dbReference>
<evidence type="ECO:0000313" key="7">
    <source>
        <dbReference type="EMBL" id="CEL51718.1"/>
    </source>
</evidence>
<dbReference type="GO" id="GO:0016929">
    <property type="term" value="F:deSUMOylase activity"/>
    <property type="evidence" value="ECO:0007669"/>
    <property type="project" value="TreeGrafter"/>
</dbReference>
<dbReference type="STRING" id="1108050.A0A0B7F693"/>
<evidence type="ECO:0000256" key="3">
    <source>
        <dbReference type="ARBA" id="ARBA00022801"/>
    </source>
</evidence>
<dbReference type="AlphaFoldDB" id="A0A0B7F693"/>
<feature type="region of interest" description="Disordered" evidence="5">
    <location>
        <begin position="52"/>
        <end position="124"/>
    </location>
</feature>
<protein>
    <recommendedName>
        <fullName evidence="6">Ubiquitin-like protease family profile domain-containing protein</fullName>
    </recommendedName>
</protein>
<keyword evidence="3" id="KW-0378">Hydrolase</keyword>
<accession>A0A0B7F693</accession>
<dbReference type="PANTHER" id="PTHR12606:SF141">
    <property type="entry name" value="GH15225P-RELATED"/>
    <property type="match status" value="1"/>
</dbReference>
<dbReference type="EMBL" id="LN679100">
    <property type="protein sequence ID" value="CEL51718.1"/>
    <property type="molecule type" value="Genomic_DNA"/>
</dbReference>
<dbReference type="PROSITE" id="PS50600">
    <property type="entry name" value="ULP_PROTEASE"/>
    <property type="match status" value="1"/>
</dbReference>
<dbReference type="InterPro" id="IPR003653">
    <property type="entry name" value="Peptidase_C48_C"/>
</dbReference>
<evidence type="ECO:0000256" key="2">
    <source>
        <dbReference type="ARBA" id="ARBA00022670"/>
    </source>
</evidence>